<evidence type="ECO:0000313" key="23">
    <source>
        <dbReference type="Proteomes" id="UP001146351"/>
    </source>
</evidence>
<comment type="catalytic activity">
    <reaction evidence="13">
        <text>1D-myo-inositol 1,2,6-trisphosphate + H2O = 1D-myo-inositol 1,2-bisphosphate + phosphate</text>
        <dbReference type="Rhea" id="RHEA:77131"/>
        <dbReference type="ChEBI" id="CHEBI:15377"/>
        <dbReference type="ChEBI" id="CHEBI:43474"/>
        <dbReference type="ChEBI" id="CHEBI:195537"/>
        <dbReference type="ChEBI" id="CHEBI:195539"/>
    </reaction>
    <physiologicalReaction direction="left-to-right" evidence="13">
        <dbReference type="Rhea" id="RHEA:77132"/>
    </physiologicalReaction>
</comment>
<feature type="signal peptide" evidence="21">
    <location>
        <begin position="1"/>
        <end position="22"/>
    </location>
</feature>
<evidence type="ECO:0000256" key="3">
    <source>
        <dbReference type="ARBA" id="ARBA00011245"/>
    </source>
</evidence>
<keyword evidence="23" id="KW-1185">Reference proteome</keyword>
<proteinExistence type="inferred from homology"/>
<evidence type="ECO:0000256" key="21">
    <source>
        <dbReference type="SAM" id="SignalP"/>
    </source>
</evidence>
<evidence type="ECO:0000256" key="1">
    <source>
        <dbReference type="ARBA" id="ARBA00004613"/>
    </source>
</evidence>
<dbReference type="PROSITE" id="PS00616">
    <property type="entry name" value="HIS_ACID_PHOSPHAT_1"/>
    <property type="match status" value="1"/>
</dbReference>
<feature type="compositionally biased region" description="Acidic residues" evidence="20">
    <location>
        <begin position="430"/>
        <end position="441"/>
    </location>
</feature>
<evidence type="ECO:0000256" key="18">
    <source>
        <dbReference type="PIRSR" id="PIRSR000894-1"/>
    </source>
</evidence>
<dbReference type="InterPro" id="IPR033379">
    <property type="entry name" value="Acid_Pase_AS"/>
</dbReference>
<comment type="catalytic activity">
    <reaction evidence="11">
        <text>1D-myo-inositol 1,2,5,6-tetrakisphosphate + H2O = 1D-myo-inositol 1,2,6-trisphosphate + phosphate</text>
        <dbReference type="Rhea" id="RHEA:77119"/>
        <dbReference type="ChEBI" id="CHEBI:15377"/>
        <dbReference type="ChEBI" id="CHEBI:43474"/>
        <dbReference type="ChEBI" id="CHEBI:195535"/>
        <dbReference type="ChEBI" id="CHEBI:195537"/>
    </reaction>
    <physiologicalReaction direction="left-to-right" evidence="11">
        <dbReference type="Rhea" id="RHEA:77120"/>
    </physiologicalReaction>
</comment>
<comment type="subunit">
    <text evidence="3">Monomer.</text>
</comment>
<feature type="disulfide bond" evidence="19">
    <location>
        <begin position="470"/>
        <end position="478"/>
    </location>
</feature>
<comment type="catalytic activity">
    <reaction evidence="12">
        <text>1D-myo-inositol 1,2-bisphosphate + H2O = 1D-myo-inositol 2-phosphate + phosphate</text>
        <dbReference type="Rhea" id="RHEA:77135"/>
        <dbReference type="ChEBI" id="CHEBI:15377"/>
        <dbReference type="ChEBI" id="CHEBI:43474"/>
        <dbReference type="ChEBI" id="CHEBI:84142"/>
        <dbReference type="ChEBI" id="CHEBI:195539"/>
    </reaction>
    <physiologicalReaction direction="left-to-right" evidence="12">
        <dbReference type="Rhea" id="RHEA:77136"/>
    </physiologicalReaction>
</comment>
<feature type="disulfide bond" evidence="19">
    <location>
        <begin position="44"/>
        <end position="53"/>
    </location>
</feature>
<evidence type="ECO:0000256" key="14">
    <source>
        <dbReference type="ARBA" id="ARBA00043748"/>
    </source>
</evidence>
<dbReference type="PIRSF" id="PIRSF000894">
    <property type="entry name" value="Acid_phosphatase"/>
    <property type="match status" value="1"/>
</dbReference>
<evidence type="ECO:0000256" key="10">
    <source>
        <dbReference type="ARBA" id="ARBA00042300"/>
    </source>
</evidence>
<reference evidence="22" key="1">
    <citation type="submission" date="2022-11" db="EMBL/GenBank/DDBJ databases">
        <authorList>
            <person name="Petersen C."/>
        </authorList>
    </citation>
    <scope>NUCLEOTIDE SEQUENCE</scope>
    <source>
        <strain evidence="22">IBT 21917</strain>
    </source>
</reference>
<dbReference type="OrthoDB" id="6509975at2759"/>
<keyword evidence="21" id="KW-0732">Signal</keyword>
<keyword evidence="6" id="KW-0378">Hydrolase</keyword>
<dbReference type="CDD" id="cd07061">
    <property type="entry name" value="HP_HAP_like"/>
    <property type="match status" value="1"/>
</dbReference>
<comment type="catalytic activity">
    <reaction evidence="15">
        <text>1D-myo-inositol hexakisphosphate + H2O = 1D-myo-inositol 1,2,4,5,6-pentakisphosphate + phosphate</text>
        <dbReference type="Rhea" id="RHEA:16989"/>
        <dbReference type="ChEBI" id="CHEBI:15377"/>
        <dbReference type="ChEBI" id="CHEBI:43474"/>
        <dbReference type="ChEBI" id="CHEBI:57798"/>
        <dbReference type="ChEBI" id="CHEBI:58130"/>
        <dbReference type="EC" id="3.1.3.8"/>
    </reaction>
    <physiologicalReaction direction="left-to-right" evidence="15">
        <dbReference type="Rhea" id="RHEA:16990"/>
    </physiologicalReaction>
</comment>
<comment type="caution">
    <text evidence="22">The sequence shown here is derived from an EMBL/GenBank/DDBJ whole genome shotgun (WGS) entry which is preliminary data.</text>
</comment>
<evidence type="ECO:0000256" key="11">
    <source>
        <dbReference type="ARBA" id="ARBA00043670"/>
    </source>
</evidence>
<feature type="disulfide bond" evidence="19">
    <location>
        <begin position="283"/>
        <end position="301"/>
    </location>
</feature>
<dbReference type="GO" id="GO:0005576">
    <property type="term" value="C:extracellular region"/>
    <property type="evidence" value="ECO:0007669"/>
    <property type="project" value="UniProtKB-SubCell"/>
</dbReference>
<evidence type="ECO:0000256" key="7">
    <source>
        <dbReference type="ARBA" id="ARBA00023157"/>
    </source>
</evidence>
<evidence type="ECO:0000256" key="6">
    <source>
        <dbReference type="ARBA" id="ARBA00022801"/>
    </source>
</evidence>
<evidence type="ECO:0000256" key="9">
    <source>
        <dbReference type="ARBA" id="ARBA00041857"/>
    </source>
</evidence>
<dbReference type="InterPro" id="IPR029033">
    <property type="entry name" value="His_PPase_superfam"/>
</dbReference>
<name>A0A9W9ISA1_9EURO</name>
<comment type="subcellular location">
    <subcellularLocation>
        <location evidence="1">Secreted</location>
    </subcellularLocation>
</comment>
<dbReference type="SUPFAM" id="SSF53254">
    <property type="entry name" value="Phosphoglycerate mutase-like"/>
    <property type="match status" value="1"/>
</dbReference>
<feature type="active site" description="Proton donor" evidence="18">
    <location>
        <position position="376"/>
    </location>
</feature>
<feature type="chain" id="PRO_5040861338" description="Phytase A" evidence="21">
    <location>
        <begin position="23"/>
        <end position="503"/>
    </location>
</feature>
<organism evidence="22 23">
    <name type="scientific">Penicillium capsulatum</name>
    <dbReference type="NCBI Taxonomy" id="69766"/>
    <lineage>
        <taxon>Eukaryota</taxon>
        <taxon>Fungi</taxon>
        <taxon>Dikarya</taxon>
        <taxon>Ascomycota</taxon>
        <taxon>Pezizomycotina</taxon>
        <taxon>Eurotiomycetes</taxon>
        <taxon>Eurotiomycetidae</taxon>
        <taxon>Eurotiales</taxon>
        <taxon>Aspergillaceae</taxon>
        <taxon>Penicillium</taxon>
    </lineage>
</organism>
<reference evidence="22" key="2">
    <citation type="journal article" date="2023" name="IMA Fungus">
        <title>Comparative genomic study of the Penicillium genus elucidates a diverse pangenome and 15 lateral gene transfer events.</title>
        <authorList>
            <person name="Petersen C."/>
            <person name="Sorensen T."/>
            <person name="Nielsen M.R."/>
            <person name="Sondergaard T.E."/>
            <person name="Sorensen J.L."/>
            <person name="Fitzpatrick D.A."/>
            <person name="Frisvad J.C."/>
            <person name="Nielsen K.L."/>
        </authorList>
    </citation>
    <scope>NUCLEOTIDE SEQUENCE</scope>
    <source>
        <strain evidence="22">IBT 21917</strain>
    </source>
</reference>
<evidence type="ECO:0000256" key="8">
    <source>
        <dbReference type="ARBA" id="ARBA00023180"/>
    </source>
</evidence>
<evidence type="ECO:0000256" key="13">
    <source>
        <dbReference type="ARBA" id="ARBA00043721"/>
    </source>
</evidence>
<keyword evidence="7 19" id="KW-1015">Disulfide bond</keyword>
<evidence type="ECO:0000256" key="2">
    <source>
        <dbReference type="ARBA" id="ARBA00005375"/>
    </source>
</evidence>
<feature type="region of interest" description="Disordered" evidence="20">
    <location>
        <begin position="430"/>
        <end position="450"/>
    </location>
</feature>
<sequence>MYSYDLAVGLLVFLGYLNLALSYPLNETYSSLNSPKAARGTKVCDSPKKGYQCFEPSSHQWAQYAPFFSTEHQDNGLPNDIPEGCQVDFVQMISRHGARYPTKGKGERYRELLNKIQTQAKLTGSAAPLKDHKYKLGADSLVPFGEQEMVNAGIRFYERYPELSSQNEPFIRSTDSQRVMKSAEKFVDGFQKARGRPNQSKAPTIGSILANKGEGLNSLNHKNCPKFEKTYRGLKHEGMDGFVKKMMHGIRGRLEESIKSIKDMGKDKVFLTDKDILELMELCNFDTVAASDNADEESPFCKLFKEHDWEQYEYAQSLSKFYAFGHGNPLGPTQGVGFLNELSARLTGEPVKDATTFDKTKPFPLDRAIYLDFTHDNGMIPIFSAMGLYKTHPSKDHYQTPAEIGGFSLSRVVPFAARAYIERMTCCDAGDDAGDEEEEGESVGNKGGNPSDNSYIRLIINERVVPLPDCGHDKLGRCRQKDFIKHNLAEARSNGKWKDCALD</sequence>
<evidence type="ECO:0000256" key="19">
    <source>
        <dbReference type="PIRSR" id="PIRSR000894-2"/>
    </source>
</evidence>
<dbReference type="PANTHER" id="PTHR20963">
    <property type="entry name" value="MULTIPLE INOSITOL POLYPHOSPHATE PHOSPHATASE-RELATED"/>
    <property type="match status" value="1"/>
</dbReference>
<dbReference type="PANTHER" id="PTHR20963:SF24">
    <property type="entry name" value="3-PHYTASE B"/>
    <property type="match status" value="1"/>
</dbReference>
<evidence type="ECO:0000313" key="22">
    <source>
        <dbReference type="EMBL" id="KAJ5183770.1"/>
    </source>
</evidence>
<dbReference type="InterPro" id="IPR000560">
    <property type="entry name" value="His_Pase_clade-2"/>
</dbReference>
<dbReference type="PROSITE" id="PS00778">
    <property type="entry name" value="HIS_ACID_PHOSPHAT_2"/>
    <property type="match status" value="1"/>
</dbReference>
<dbReference type="GO" id="GO:0016158">
    <property type="term" value="F:inositol hexakisphosphate 3-phosphatase activity"/>
    <property type="evidence" value="ECO:0007669"/>
    <property type="project" value="UniProtKB-EC"/>
</dbReference>
<feature type="disulfide bond" evidence="19">
    <location>
        <begin position="224"/>
        <end position="500"/>
    </location>
</feature>
<evidence type="ECO:0000256" key="15">
    <source>
        <dbReference type="ARBA" id="ARBA00043788"/>
    </source>
</evidence>
<evidence type="ECO:0000256" key="17">
    <source>
        <dbReference type="ARBA" id="ARBA00044262"/>
    </source>
</evidence>
<feature type="disulfide bond" evidence="19">
    <location>
        <begin position="85"/>
        <end position="426"/>
    </location>
</feature>
<comment type="catalytic activity">
    <reaction evidence="14">
        <text>1D-myo-inositol 1,2,4,5,6-pentakisphosphate + H2O = 1D-myo-inositol 1,2,5,6-tetrakisphosphate + phosphate</text>
        <dbReference type="Rhea" id="RHEA:77115"/>
        <dbReference type="ChEBI" id="CHEBI:15377"/>
        <dbReference type="ChEBI" id="CHEBI:43474"/>
        <dbReference type="ChEBI" id="CHEBI:57798"/>
        <dbReference type="ChEBI" id="CHEBI:195535"/>
    </reaction>
    <physiologicalReaction direction="left-to-right" evidence="14">
        <dbReference type="Rhea" id="RHEA:77116"/>
    </physiologicalReaction>
</comment>
<evidence type="ECO:0000256" key="20">
    <source>
        <dbReference type="SAM" id="MobiDB-lite"/>
    </source>
</evidence>
<dbReference type="GO" id="GO:0003993">
    <property type="term" value="F:acid phosphatase activity"/>
    <property type="evidence" value="ECO:0007669"/>
    <property type="project" value="TreeGrafter"/>
</dbReference>
<comment type="similarity">
    <text evidence="2">Belongs to the histidine acid phosphatase family.</text>
</comment>
<dbReference type="Pfam" id="PF00328">
    <property type="entry name" value="His_Phos_2"/>
    <property type="match status" value="1"/>
</dbReference>
<dbReference type="AlphaFoldDB" id="A0A9W9ISA1"/>
<evidence type="ECO:0000256" key="12">
    <source>
        <dbReference type="ARBA" id="ARBA00043675"/>
    </source>
</evidence>
<dbReference type="Proteomes" id="UP001146351">
    <property type="component" value="Unassembled WGS sequence"/>
</dbReference>
<evidence type="ECO:0000256" key="4">
    <source>
        <dbReference type="ARBA" id="ARBA00012632"/>
    </source>
</evidence>
<dbReference type="EMBL" id="JAPQKO010000001">
    <property type="protein sequence ID" value="KAJ5183770.1"/>
    <property type="molecule type" value="Genomic_DNA"/>
</dbReference>
<feature type="active site" description="Nucleophile" evidence="18">
    <location>
        <position position="96"/>
    </location>
</feature>
<protein>
    <recommendedName>
        <fullName evidence="16">Phytase A</fullName>
        <ecNumber evidence="4">3.1.3.8</ecNumber>
    </recommendedName>
    <alternativeName>
        <fullName evidence="17">Histidine acid phosphatase phyA</fullName>
    </alternativeName>
    <alternativeName>
        <fullName evidence="10">Myo-inositol hexakisphosphate phosphohydrolase A</fullName>
    </alternativeName>
    <alternativeName>
        <fullName evidence="9">Myo-inositol-hexaphosphate 3-phosphohydrolase A</fullName>
    </alternativeName>
</protein>
<dbReference type="InterPro" id="IPR016274">
    <property type="entry name" value="Histidine_acid_Pase_euk"/>
</dbReference>
<keyword evidence="5" id="KW-0964">Secreted</keyword>
<evidence type="ECO:0000256" key="5">
    <source>
        <dbReference type="ARBA" id="ARBA00022525"/>
    </source>
</evidence>
<dbReference type="EC" id="3.1.3.8" evidence="4"/>
<gene>
    <name evidence="22" type="ORF">N7492_001386</name>
</gene>
<evidence type="ECO:0000256" key="16">
    <source>
        <dbReference type="ARBA" id="ARBA00044106"/>
    </source>
</evidence>
<keyword evidence="8" id="KW-0325">Glycoprotein</keyword>
<dbReference type="Gene3D" id="3.40.50.1240">
    <property type="entry name" value="Phosphoglycerate mutase-like"/>
    <property type="match status" value="1"/>
</dbReference>
<accession>A0A9W9ISA1</accession>